<name>A0A846XHU5_9NOCA</name>
<reference evidence="2 3" key="1">
    <citation type="submission" date="2020-04" db="EMBL/GenBank/DDBJ databases">
        <title>MicrobeNet Type strains.</title>
        <authorList>
            <person name="Nicholson A.C."/>
        </authorList>
    </citation>
    <scope>NUCLEOTIDE SEQUENCE [LARGE SCALE GENOMIC DNA]</scope>
    <source>
        <strain evidence="2 3">DSM 45078</strain>
    </source>
</reference>
<feature type="transmembrane region" description="Helical" evidence="1">
    <location>
        <begin position="158"/>
        <end position="177"/>
    </location>
</feature>
<comment type="caution">
    <text evidence="2">The sequence shown here is derived from an EMBL/GenBank/DDBJ whole genome shotgun (WGS) entry which is preliminary data.</text>
</comment>
<keyword evidence="1" id="KW-1133">Transmembrane helix</keyword>
<keyword evidence="1" id="KW-0472">Membrane</keyword>
<evidence type="ECO:0000313" key="2">
    <source>
        <dbReference type="EMBL" id="NKY34236.1"/>
    </source>
</evidence>
<organism evidence="2 3">
    <name type="scientific">Nocardia speluncae</name>
    <dbReference type="NCBI Taxonomy" id="419477"/>
    <lineage>
        <taxon>Bacteria</taxon>
        <taxon>Bacillati</taxon>
        <taxon>Actinomycetota</taxon>
        <taxon>Actinomycetes</taxon>
        <taxon>Mycobacteriales</taxon>
        <taxon>Nocardiaceae</taxon>
        <taxon>Nocardia</taxon>
    </lineage>
</organism>
<dbReference type="Proteomes" id="UP000565715">
    <property type="component" value="Unassembled WGS sequence"/>
</dbReference>
<keyword evidence="3" id="KW-1185">Reference proteome</keyword>
<dbReference type="AlphaFoldDB" id="A0A846XHU5"/>
<feature type="transmembrane region" description="Helical" evidence="1">
    <location>
        <begin position="216"/>
        <end position="239"/>
    </location>
</feature>
<accession>A0A846XHU5</accession>
<evidence type="ECO:0000313" key="3">
    <source>
        <dbReference type="Proteomes" id="UP000565715"/>
    </source>
</evidence>
<protein>
    <submittedName>
        <fullName evidence="2">Uncharacterized protein</fullName>
    </submittedName>
</protein>
<keyword evidence="1" id="KW-0812">Transmembrane</keyword>
<feature type="transmembrane region" description="Helical" evidence="1">
    <location>
        <begin position="189"/>
        <end position="210"/>
    </location>
</feature>
<evidence type="ECO:0000256" key="1">
    <source>
        <dbReference type="SAM" id="Phobius"/>
    </source>
</evidence>
<proteinExistence type="predicted"/>
<sequence>MNMRRRTVVRATGIAGIAAAAAYTVSDVLLLGRRTDPEQHPALRGLEQVDKPLMPLLSMVPASTRQLATGALLGVYATPFYLAAAWHIHHGLAPAGPRRALPPALLLAAGLALTSFAHGSFFPIGRAYQDLEVLDGDPVVRQRLLATAKVFEQATVSAYIPLGATTAAASVLILDTIRRGETAYPRWSAPVIAPLIPITAATALTATRILPGRARYALHGAGVNLGTLVSLTASTLLLWRNRKAGTA</sequence>
<dbReference type="RefSeq" id="WP_068043170.1">
    <property type="nucleotide sequence ID" value="NZ_JAAXOO010000003.1"/>
</dbReference>
<feature type="transmembrane region" description="Helical" evidence="1">
    <location>
        <begin position="67"/>
        <end position="88"/>
    </location>
</feature>
<feature type="transmembrane region" description="Helical" evidence="1">
    <location>
        <begin position="100"/>
        <end position="121"/>
    </location>
</feature>
<dbReference type="EMBL" id="JAAXOO010000003">
    <property type="protein sequence ID" value="NKY34236.1"/>
    <property type="molecule type" value="Genomic_DNA"/>
</dbReference>
<gene>
    <name evidence="2" type="ORF">HGA13_14270</name>
</gene>